<dbReference type="SMART" id="SM00507">
    <property type="entry name" value="HNHc"/>
    <property type="match status" value="1"/>
</dbReference>
<evidence type="ECO:0000313" key="3">
    <source>
        <dbReference type="Proteomes" id="UP000004679"/>
    </source>
</evidence>
<keyword evidence="2" id="KW-0255">Endonuclease</keyword>
<dbReference type="Gene3D" id="1.10.30.50">
    <property type="match status" value="1"/>
</dbReference>
<dbReference type="GO" id="GO:0004519">
    <property type="term" value="F:endonuclease activity"/>
    <property type="evidence" value="ECO:0007669"/>
    <property type="project" value="UniProtKB-KW"/>
</dbReference>
<dbReference type="GO" id="GO:0003676">
    <property type="term" value="F:nucleic acid binding"/>
    <property type="evidence" value="ECO:0007669"/>
    <property type="project" value="InterPro"/>
</dbReference>
<dbReference type="AlphaFoldDB" id="C0N619"/>
<dbReference type="InterPro" id="IPR003615">
    <property type="entry name" value="HNH_nuc"/>
</dbReference>
<protein>
    <submittedName>
        <fullName evidence="2">HNH endonuclease domain protein</fullName>
    </submittedName>
</protein>
<dbReference type="InterPro" id="IPR002711">
    <property type="entry name" value="HNH"/>
</dbReference>
<reference evidence="2 3" key="1">
    <citation type="journal article" date="2011" name="J. Bacteriol.">
        <title>Draft genome sequence of the chemolithoheterotrophic, halophilic methylotroph Methylophaga thiooxydans DMS010.</title>
        <authorList>
            <person name="Boden R."/>
            <person name="Ferriera S."/>
            <person name="Johnson J."/>
            <person name="Kelly D.P."/>
            <person name="Murrell J.C."/>
            <person name="Schafer H."/>
        </authorList>
    </citation>
    <scope>NUCLEOTIDE SEQUENCE [LARGE SCALE GENOMIC DNA]</scope>
    <source>
        <strain evidence="2 3">DMS010</strain>
    </source>
</reference>
<gene>
    <name evidence="2" type="ORF">MDMS009_1619</name>
</gene>
<organism evidence="2 3">
    <name type="scientific">Methylophaga thiooxydans DMS010</name>
    <dbReference type="NCBI Taxonomy" id="637616"/>
    <lineage>
        <taxon>Bacteria</taxon>
        <taxon>Pseudomonadati</taxon>
        <taxon>Pseudomonadota</taxon>
        <taxon>Gammaproteobacteria</taxon>
        <taxon>Thiotrichales</taxon>
        <taxon>Piscirickettsiaceae</taxon>
        <taxon>Methylophaga</taxon>
    </lineage>
</organism>
<keyword evidence="3" id="KW-1185">Reference proteome</keyword>
<dbReference type="RefSeq" id="WP_008291169.1">
    <property type="nucleotide sequence ID" value="NZ_GG657897.1"/>
</dbReference>
<evidence type="ECO:0000259" key="1">
    <source>
        <dbReference type="SMART" id="SM00507"/>
    </source>
</evidence>
<proteinExistence type="predicted"/>
<accession>C0N619</accession>
<keyword evidence="2" id="KW-0378">Hydrolase</keyword>
<dbReference type="Pfam" id="PF26348">
    <property type="entry name" value="SRA_ScoMcrA"/>
    <property type="match status" value="1"/>
</dbReference>
<dbReference type="GO" id="GO:0008270">
    <property type="term" value="F:zinc ion binding"/>
    <property type="evidence" value="ECO:0007669"/>
    <property type="project" value="InterPro"/>
</dbReference>
<dbReference type="InterPro" id="IPR058712">
    <property type="entry name" value="SRA_ScoMcrA"/>
</dbReference>
<dbReference type="Pfam" id="PF01844">
    <property type="entry name" value="HNH"/>
    <property type="match status" value="1"/>
</dbReference>
<dbReference type="HOGENOM" id="CLU_058772_0_1_6"/>
<dbReference type="OrthoDB" id="9802640at2"/>
<sequence length="274" mass="31367">MKFEIGKEYHRKTEIHGRYKGQAQGGISTPQDEDVIFIFTSEGEENSYKDEYRPDGTFWYTGEGQVGDMQMKNGNKAILNHKANNKIIHAFEYTRKAHVRYMGQAELLGYHEEVRPDKHGEDRSAIIFHLDIDSCPDIPGSSTTTISTFSPKDLRKKSLLELREAALEKPSHTKNASERRQSAYYRSKALRLYVRKRAGGKCEACAVPAPFESRKGPYIECHHLHRVADGGPDHPMNVIGLCPNCHRRAHYAKNFREFNDSLKPVVRELEKNFS</sequence>
<keyword evidence="2" id="KW-0540">Nuclease</keyword>
<dbReference type="EMBL" id="GG657897">
    <property type="protein sequence ID" value="EEF80068.1"/>
    <property type="molecule type" value="Genomic_DNA"/>
</dbReference>
<dbReference type="CDD" id="cd00085">
    <property type="entry name" value="HNHc"/>
    <property type="match status" value="1"/>
</dbReference>
<feature type="domain" description="HNH nuclease" evidence="1">
    <location>
        <begin position="189"/>
        <end position="247"/>
    </location>
</feature>
<evidence type="ECO:0000313" key="2">
    <source>
        <dbReference type="EMBL" id="EEF80068.1"/>
    </source>
</evidence>
<dbReference type="Proteomes" id="UP000004679">
    <property type="component" value="Unassembled WGS sequence"/>
</dbReference>
<name>C0N619_9GAMM</name>